<reference evidence="1 2" key="1">
    <citation type="submission" date="2014-12" db="EMBL/GenBank/DDBJ databases">
        <title>16Stimator: statistical estimation of ribosomal gene copy numbers from draft genome assemblies.</title>
        <authorList>
            <person name="Perisin M.A."/>
            <person name="Vetter M."/>
            <person name="Gilbert J.A."/>
            <person name="Bergelson J."/>
        </authorList>
    </citation>
    <scope>NUCLEOTIDE SEQUENCE [LARGE SCALE GENOMIC DNA]</scope>
    <source>
        <strain evidence="1 2">MEJ076</strain>
    </source>
</reference>
<evidence type="ECO:0000313" key="1">
    <source>
        <dbReference type="EMBL" id="KIQ01080.1"/>
    </source>
</evidence>
<name>A0A0D0J604_AGRTU</name>
<dbReference type="EMBL" id="JXQV01000015">
    <property type="protein sequence ID" value="KIQ01080.1"/>
    <property type="molecule type" value="Genomic_DNA"/>
</dbReference>
<accession>A0A0D0J604</accession>
<evidence type="ECO:0008006" key="3">
    <source>
        <dbReference type="Google" id="ProtNLM"/>
    </source>
</evidence>
<dbReference type="Pfam" id="PF04365">
    <property type="entry name" value="BrnT_toxin"/>
    <property type="match status" value="1"/>
</dbReference>
<dbReference type="InterPro" id="IPR007460">
    <property type="entry name" value="BrnT_toxin"/>
</dbReference>
<sequence>MKITYDETKRLANIEKHNLDFADLTIEFFATSIVLPTKAERFMAIGEFQGRTIIAVVFRPLGSQALSVISMRPASNKERKLS</sequence>
<protein>
    <recommendedName>
        <fullName evidence="3">BrnT family toxin</fullName>
    </recommendedName>
</protein>
<dbReference type="Gene3D" id="3.10.450.530">
    <property type="entry name" value="Ribonuclease toxin, BrnT, of type II toxin-antitoxin system"/>
    <property type="match status" value="1"/>
</dbReference>
<evidence type="ECO:0000313" key="2">
    <source>
        <dbReference type="Proteomes" id="UP000035017"/>
    </source>
</evidence>
<proteinExistence type="predicted"/>
<comment type="caution">
    <text evidence="1">The sequence shown here is derived from an EMBL/GenBank/DDBJ whole genome shotgun (WGS) entry which is preliminary data.</text>
</comment>
<dbReference type="InterPro" id="IPR038573">
    <property type="entry name" value="BrnT_sf"/>
</dbReference>
<gene>
    <name evidence="1" type="ORF">RU07_15930</name>
</gene>
<dbReference type="Proteomes" id="UP000035017">
    <property type="component" value="Unassembled WGS sequence"/>
</dbReference>
<dbReference type="AlphaFoldDB" id="A0A0D0J604"/>
<organism evidence="1 2">
    <name type="scientific">Agrobacterium tumefaciens</name>
    <dbReference type="NCBI Taxonomy" id="358"/>
    <lineage>
        <taxon>Bacteria</taxon>
        <taxon>Pseudomonadati</taxon>
        <taxon>Pseudomonadota</taxon>
        <taxon>Alphaproteobacteria</taxon>
        <taxon>Hyphomicrobiales</taxon>
        <taxon>Rhizobiaceae</taxon>
        <taxon>Rhizobium/Agrobacterium group</taxon>
        <taxon>Agrobacterium</taxon>
        <taxon>Agrobacterium tumefaciens complex</taxon>
    </lineage>
</organism>
<dbReference type="OrthoDB" id="839663at2"/>